<gene>
    <name evidence="2" type="ORF">DL897_07980</name>
</gene>
<reference evidence="2 3" key="1">
    <citation type="submission" date="2018-06" db="EMBL/GenBank/DDBJ databases">
        <title>Thermoflavimicrobium daqus sp. nov., a thermophilic microbe isolated from Moutai-flavour Daqu.</title>
        <authorList>
            <person name="Wang X."/>
            <person name="Zhou H."/>
        </authorList>
    </citation>
    <scope>NUCLEOTIDE SEQUENCE [LARGE SCALE GENOMIC DNA]</scope>
    <source>
        <strain evidence="2 3">FBKL4.011</strain>
    </source>
</reference>
<name>A0A364K706_9BACL</name>
<dbReference type="InterPro" id="IPR001763">
    <property type="entry name" value="Rhodanese-like_dom"/>
</dbReference>
<keyword evidence="3" id="KW-1185">Reference proteome</keyword>
<dbReference type="Gene3D" id="3.40.250.10">
    <property type="entry name" value="Rhodanese-like domain"/>
    <property type="match status" value="1"/>
</dbReference>
<evidence type="ECO:0000313" key="3">
    <source>
        <dbReference type="Proteomes" id="UP000251213"/>
    </source>
</evidence>
<dbReference type="Pfam" id="PF00581">
    <property type="entry name" value="Rhodanese"/>
    <property type="match status" value="1"/>
</dbReference>
<dbReference type="SUPFAM" id="SSF52821">
    <property type="entry name" value="Rhodanese/Cell cycle control phosphatase"/>
    <property type="match status" value="1"/>
</dbReference>
<reference evidence="2 3" key="2">
    <citation type="submission" date="2018-06" db="EMBL/GenBank/DDBJ databases">
        <authorList>
            <person name="Zhirakovskaya E."/>
        </authorList>
    </citation>
    <scope>NUCLEOTIDE SEQUENCE [LARGE SCALE GENOMIC DNA]</scope>
    <source>
        <strain evidence="2 3">FBKL4.011</strain>
    </source>
</reference>
<dbReference type="EMBL" id="QJKK01000003">
    <property type="protein sequence ID" value="RAL25992.1"/>
    <property type="molecule type" value="Genomic_DNA"/>
</dbReference>
<dbReference type="SMART" id="SM00450">
    <property type="entry name" value="RHOD"/>
    <property type="match status" value="1"/>
</dbReference>
<dbReference type="PROSITE" id="PS50206">
    <property type="entry name" value="RHODANESE_3"/>
    <property type="match status" value="1"/>
</dbReference>
<dbReference type="InterPro" id="IPR036873">
    <property type="entry name" value="Rhodanese-like_dom_sf"/>
</dbReference>
<evidence type="ECO:0000259" key="1">
    <source>
        <dbReference type="PROSITE" id="PS50206"/>
    </source>
</evidence>
<dbReference type="PANTHER" id="PTHR43031">
    <property type="entry name" value="FAD-DEPENDENT OXIDOREDUCTASE"/>
    <property type="match status" value="1"/>
</dbReference>
<dbReference type="CDD" id="cd00158">
    <property type="entry name" value="RHOD"/>
    <property type="match status" value="1"/>
</dbReference>
<protein>
    <submittedName>
        <fullName evidence="2">Rhodanese-like domain-containing protein</fullName>
    </submittedName>
</protein>
<dbReference type="OrthoDB" id="9800872at2"/>
<dbReference type="RefSeq" id="WP_113658606.1">
    <property type="nucleotide sequence ID" value="NZ_KZ845665.1"/>
</dbReference>
<evidence type="ECO:0000313" key="2">
    <source>
        <dbReference type="EMBL" id="RAL25992.1"/>
    </source>
</evidence>
<comment type="caution">
    <text evidence="2">The sequence shown here is derived from an EMBL/GenBank/DDBJ whole genome shotgun (WGS) entry which is preliminary data.</text>
</comment>
<dbReference type="InterPro" id="IPR050229">
    <property type="entry name" value="GlpE_sulfurtransferase"/>
</dbReference>
<organism evidence="2 3">
    <name type="scientific">Thermoflavimicrobium daqui</name>
    <dbReference type="NCBI Taxonomy" id="2137476"/>
    <lineage>
        <taxon>Bacteria</taxon>
        <taxon>Bacillati</taxon>
        <taxon>Bacillota</taxon>
        <taxon>Bacilli</taxon>
        <taxon>Bacillales</taxon>
        <taxon>Thermoactinomycetaceae</taxon>
        <taxon>Thermoflavimicrobium</taxon>
    </lineage>
</organism>
<accession>A0A364K706</accession>
<proteinExistence type="predicted"/>
<sequence length="105" mass="12238">MKKYEDLEAKKLSQDFADIKENYIWIDVRTPEEYTNGHIPGSIHIPHDQMELRYQELLPYKEKKLLLICRSGKRSVFAANVLAEHGFPSLFNMKGGMLEWTGPIE</sequence>
<dbReference type="AlphaFoldDB" id="A0A364K706"/>
<feature type="domain" description="Rhodanese" evidence="1">
    <location>
        <begin position="19"/>
        <end position="102"/>
    </location>
</feature>
<dbReference type="Proteomes" id="UP000251213">
    <property type="component" value="Unassembled WGS sequence"/>
</dbReference>
<dbReference type="PANTHER" id="PTHR43031:SF1">
    <property type="entry name" value="PYRIDINE NUCLEOTIDE-DISULPHIDE OXIDOREDUCTASE"/>
    <property type="match status" value="1"/>
</dbReference>